<feature type="transmembrane region" description="Helical" evidence="1">
    <location>
        <begin position="522"/>
        <end position="542"/>
    </location>
</feature>
<accession>A0A7W3YC45</accession>
<evidence type="ECO:0000313" key="4">
    <source>
        <dbReference type="Proteomes" id="UP000518255"/>
    </source>
</evidence>
<feature type="transmembrane region" description="Helical" evidence="1">
    <location>
        <begin position="460"/>
        <end position="479"/>
    </location>
</feature>
<dbReference type="RefSeq" id="WP_182581244.1">
    <property type="nucleotide sequence ID" value="NZ_JACIUY010000059.1"/>
</dbReference>
<feature type="transmembrane region" description="Helical" evidence="1">
    <location>
        <begin position="491"/>
        <end position="515"/>
    </location>
</feature>
<evidence type="ECO:0000313" key="3">
    <source>
        <dbReference type="EMBL" id="MBB1086369.1"/>
    </source>
</evidence>
<evidence type="ECO:0000256" key="1">
    <source>
        <dbReference type="SAM" id="Phobius"/>
    </source>
</evidence>
<feature type="transmembrane region" description="Helical" evidence="1">
    <location>
        <begin position="427"/>
        <end position="448"/>
    </location>
</feature>
<proteinExistence type="predicted"/>
<dbReference type="InterPro" id="IPR016024">
    <property type="entry name" value="ARM-type_fold"/>
</dbReference>
<dbReference type="AlphaFoldDB" id="A0A7W3YC45"/>
<feature type="transmembrane region" description="Helical" evidence="1">
    <location>
        <begin position="590"/>
        <end position="613"/>
    </location>
</feature>
<dbReference type="Pfam" id="PF20155">
    <property type="entry name" value="TMP_3"/>
    <property type="match status" value="1"/>
</dbReference>
<dbReference type="Proteomes" id="UP000518255">
    <property type="component" value="Unassembled WGS sequence"/>
</dbReference>
<reference evidence="3 4" key="1">
    <citation type="submission" date="2020-07" db="EMBL/GenBank/DDBJ databases">
        <title>Description of Limosilactobacillus balticus sp. nov., Limosilactobacillus agrestis sp. nov., Limosilactobacillus albertensis sp. nov., Limosilactobacillus rudii sp. nov., Limosilactobacillus fastidiosus sp. nov., five novel Limosilactobacillus species isolated from the vertebrate gastrointestinal tract, and proposal of 6 subspecies of Limosilactobacillus reuteri adapted to the gastrointestinal tract of specific vertebrate hosts.</title>
        <authorList>
            <person name="Li F."/>
            <person name="Cheng C."/>
            <person name="Zheng J."/>
            <person name="Quevedo R.M."/>
            <person name="Li J."/>
            <person name="Roos S."/>
            <person name="Gaenzle M.G."/>
            <person name="Walter J."/>
        </authorList>
    </citation>
    <scope>NUCLEOTIDE SEQUENCE [LARGE SCALE GENOMIC DNA]</scope>
    <source>
        <strain evidence="3 4">WF-MA3-C</strain>
    </source>
</reference>
<dbReference type="InterPro" id="IPR013491">
    <property type="entry name" value="Tape_meas_N"/>
</dbReference>
<keyword evidence="1" id="KW-0472">Membrane</keyword>
<feature type="transmembrane region" description="Helical" evidence="1">
    <location>
        <begin position="333"/>
        <end position="353"/>
    </location>
</feature>
<sequence length="954" mass="96949">MSETMSVEAVLQAVDQNFTATMEQAVQSLGEVVKANNNMASQATSANTTTEASSHRLTGGFMQMASAMGAVAVAAKAFDVVRDAVGGAVNRFDTLQKYPTVMNALGYSAKDVAKSTSILDKGIKGLPTSLDSITSIAQQLGPLTGSATKASQSAVALNNAFLASGASAEDSSRGLLQYTQMLSTGKVDMMSYRTLMETMPIALRKVANAFGYTGKSAEQDLYKALQSGQVTMDQLNDKFIELNGGMGGFADLAKKNSNGIATAFTNAKTAVVRGLADTIAAINKGLTDNGLPSIQQMIVSAGNSISNVFAKLAKVIPPAIAAIAPFLKALRPIAPLLKGIAIAFVGLGVIAMFSSKIAPAITVFSALGSAAKGVTSSLGGLLSKLNPFSSAGKTASEGLNATASGSERLSNSSPKAASGASSLAKNIALIGVGVGAAAAGMGLLVLAVTQLAQTGSAGAVAMAGVTVAVAALVAVFTVAGRILGSIGPQAAIAYGGMAVLVTSFALLTAAVTAFASTGTQGLVALAAMTASIVAITAVMAALSPVLTAGAVGMLALGATVLMVGTGIGVATAGIAMLINAFNDFNTSGQTIIATLTAIGQGFAMMITSFITTLTTQMPIVAQSIMQMLVEIIAAFAEYMPQMVQQGMLLITNLLLGIAEGLPQVITAAVQVIVSFVEGIADNIGQVIDAAVDLIGSFVEGIVGAIPQIVDIAVQAVMEFVYGVGYALGRILSSGAQLIQMFIKGILNGLSGSRNSGRQNAEAVRSGTSGISLFSNGAAIMNGFLSGLKSAYESVKSFVSGIAVWIKAHKGPISYDRKLLIPAGQAIMAGLNSGITNGFSVVQSNVSSMADAISEAASVSIPPIQSTAFNNSLNAVQAKMANMSTNVSGTISADTGMNNATAQLWQSRMEQLVGVAVNKLDNVDQHPVVTLETANQLAAHSNEVNADMYRSWETR</sequence>
<feature type="transmembrane region" description="Helical" evidence="1">
    <location>
        <begin position="554"/>
        <end position="578"/>
    </location>
</feature>
<dbReference type="EMBL" id="JACIUY010000059">
    <property type="protein sequence ID" value="MBB1086369.1"/>
    <property type="molecule type" value="Genomic_DNA"/>
</dbReference>
<feature type="transmembrane region" description="Helical" evidence="1">
    <location>
        <begin position="360"/>
        <end position="382"/>
    </location>
</feature>
<dbReference type="NCBIfam" id="TIGR02675">
    <property type="entry name" value="tape_meas_nterm"/>
    <property type="match status" value="1"/>
</dbReference>
<protein>
    <submittedName>
        <fullName evidence="3">Tape measure protein</fullName>
    </submittedName>
</protein>
<keyword evidence="1" id="KW-0812">Transmembrane</keyword>
<organism evidence="3 4">
    <name type="scientific">Limosilactobacillus fastidiosus</name>
    <dbReference type="NCBI Taxonomy" id="2759855"/>
    <lineage>
        <taxon>Bacteria</taxon>
        <taxon>Bacillati</taxon>
        <taxon>Bacillota</taxon>
        <taxon>Bacilli</taxon>
        <taxon>Lactobacillales</taxon>
        <taxon>Lactobacillaceae</taxon>
        <taxon>Limosilactobacillus</taxon>
    </lineage>
</organism>
<name>A0A7W3YC45_9LACO</name>
<dbReference type="SUPFAM" id="SSF48371">
    <property type="entry name" value="ARM repeat"/>
    <property type="match status" value="1"/>
</dbReference>
<evidence type="ECO:0000259" key="2">
    <source>
        <dbReference type="Pfam" id="PF20155"/>
    </source>
</evidence>
<feature type="domain" description="Tape measure protein N-terminal" evidence="2">
    <location>
        <begin position="87"/>
        <end position="277"/>
    </location>
</feature>
<gene>
    <name evidence="3" type="ORF">H5R63_06190</name>
</gene>
<comment type="caution">
    <text evidence="3">The sequence shown here is derived from an EMBL/GenBank/DDBJ whole genome shotgun (WGS) entry which is preliminary data.</text>
</comment>
<keyword evidence="1" id="KW-1133">Transmembrane helix</keyword>